<keyword evidence="2" id="KW-1185">Reference proteome</keyword>
<feature type="non-terminal residue" evidence="1">
    <location>
        <position position="1"/>
    </location>
</feature>
<dbReference type="EMBL" id="KL197745">
    <property type="protein sequence ID" value="KDQ51813.1"/>
    <property type="molecule type" value="Genomic_DNA"/>
</dbReference>
<dbReference type="Proteomes" id="UP000027265">
    <property type="component" value="Unassembled WGS sequence"/>
</dbReference>
<dbReference type="HOGENOM" id="CLU_1839889_0_0_1"/>
<evidence type="ECO:0000313" key="1">
    <source>
        <dbReference type="EMBL" id="KDQ51813.1"/>
    </source>
</evidence>
<reference evidence="2" key="1">
    <citation type="journal article" date="2014" name="Proc. Natl. Acad. Sci. U.S.A.">
        <title>Extensive sampling of basidiomycete genomes demonstrates inadequacy of the white-rot/brown-rot paradigm for wood decay fungi.</title>
        <authorList>
            <person name="Riley R."/>
            <person name="Salamov A.A."/>
            <person name="Brown D.W."/>
            <person name="Nagy L.G."/>
            <person name="Floudas D."/>
            <person name="Held B.W."/>
            <person name="Levasseur A."/>
            <person name="Lombard V."/>
            <person name="Morin E."/>
            <person name="Otillar R."/>
            <person name="Lindquist E.A."/>
            <person name="Sun H."/>
            <person name="LaButti K.M."/>
            <person name="Schmutz J."/>
            <person name="Jabbour D."/>
            <person name="Luo H."/>
            <person name="Baker S.E."/>
            <person name="Pisabarro A.G."/>
            <person name="Walton J.D."/>
            <person name="Blanchette R.A."/>
            <person name="Henrissat B."/>
            <person name="Martin F."/>
            <person name="Cullen D."/>
            <person name="Hibbett D.S."/>
            <person name="Grigoriev I.V."/>
        </authorList>
    </citation>
    <scope>NUCLEOTIDE SEQUENCE [LARGE SCALE GENOMIC DNA]</scope>
    <source>
        <strain evidence="2">MUCL 33604</strain>
    </source>
</reference>
<accession>A0A067PA65</accession>
<proteinExistence type="predicted"/>
<evidence type="ECO:0000313" key="2">
    <source>
        <dbReference type="Proteomes" id="UP000027265"/>
    </source>
</evidence>
<dbReference type="InParanoid" id="A0A067PA65"/>
<sequence>TTTNDEDFMKASCSKIYVMESFCPRARLGTDISHGGVGECDDNGITVGPWHRETGLRACTYTMYQDSQDPSSLVESFRTTSISLMLSFKLSPASLEICSSSLSVLKQGHINPIDHSLSTIRALTLQFCVPDVDTSGWFDD</sequence>
<name>A0A067PA65_9AGAM</name>
<protein>
    <submittedName>
        <fullName evidence="1">Uncharacterized protein</fullName>
    </submittedName>
</protein>
<dbReference type="AlphaFoldDB" id="A0A067PA65"/>
<gene>
    <name evidence="1" type="ORF">JAAARDRAFT_40841</name>
</gene>
<organism evidence="1 2">
    <name type="scientific">Jaapia argillacea MUCL 33604</name>
    <dbReference type="NCBI Taxonomy" id="933084"/>
    <lineage>
        <taxon>Eukaryota</taxon>
        <taxon>Fungi</taxon>
        <taxon>Dikarya</taxon>
        <taxon>Basidiomycota</taxon>
        <taxon>Agaricomycotina</taxon>
        <taxon>Agaricomycetes</taxon>
        <taxon>Agaricomycetidae</taxon>
        <taxon>Jaapiales</taxon>
        <taxon>Jaapiaceae</taxon>
        <taxon>Jaapia</taxon>
    </lineage>
</organism>